<dbReference type="InterPro" id="IPR007497">
    <property type="entry name" value="SIMPL/DUF541"/>
</dbReference>
<gene>
    <name evidence="2" type="ORF">THII_2919</name>
</gene>
<dbReference type="AlphaFoldDB" id="A0A090BVP5"/>
<keyword evidence="3" id="KW-1185">Reference proteome</keyword>
<dbReference type="GO" id="GO:0006974">
    <property type="term" value="P:DNA damage response"/>
    <property type="evidence" value="ECO:0007669"/>
    <property type="project" value="TreeGrafter"/>
</dbReference>
<sequence>MTRVIAIIWMLSTTSLTLASTLPDFPFVSAHGQAEIELPPNMAEVTFYLKAFHENPNNAITVIQQRSKELLSFFVEQQVKEEDIVAYELDKNIVHERDKDFQQLKILGYEVTRRFNIKLHNLKQYEIFAKKLFSLENVENINTVFERTDEETIKADLLIKAGKDAMQQAERAAKGFDVSVGPVFAISEQGFSDLGTQFGLGRDDYYSSISTGSRGTPSPRDEDEFLFVPSTITFMNRVSALFKLQAKNKD</sequence>
<dbReference type="InterPro" id="IPR052022">
    <property type="entry name" value="26kDa_periplasmic_antigen"/>
</dbReference>
<proteinExistence type="predicted"/>
<name>A0A090BVP5_9GAMM</name>
<evidence type="ECO:0000256" key="1">
    <source>
        <dbReference type="SAM" id="SignalP"/>
    </source>
</evidence>
<reference evidence="2 3" key="1">
    <citation type="journal article" date="2014" name="ISME J.">
        <title>Ecophysiology of Thioploca ingrica as revealed by the complete genome sequence supplemented with proteomic evidence.</title>
        <authorList>
            <person name="Kojima H."/>
            <person name="Ogura Y."/>
            <person name="Yamamoto N."/>
            <person name="Togashi T."/>
            <person name="Mori H."/>
            <person name="Watanabe T."/>
            <person name="Nemoto F."/>
            <person name="Kurokawa K."/>
            <person name="Hayashi T."/>
            <person name="Fukui M."/>
        </authorList>
    </citation>
    <scope>NUCLEOTIDE SEQUENCE [LARGE SCALE GENOMIC DNA]</scope>
</reference>
<dbReference type="PANTHER" id="PTHR34387:SF2">
    <property type="entry name" value="SLR1258 PROTEIN"/>
    <property type="match status" value="1"/>
</dbReference>
<keyword evidence="1" id="KW-0732">Signal</keyword>
<feature type="signal peptide" evidence="1">
    <location>
        <begin position="1"/>
        <end position="19"/>
    </location>
</feature>
<dbReference type="Proteomes" id="UP000031623">
    <property type="component" value="Chromosome"/>
</dbReference>
<dbReference type="OrthoDB" id="5574370at2"/>
<feature type="chain" id="PRO_5001853428" description="Secreted protein" evidence="1">
    <location>
        <begin position="20"/>
        <end position="250"/>
    </location>
</feature>
<dbReference type="Gene3D" id="3.30.110.170">
    <property type="entry name" value="Protein of unknown function (DUF541), domain 1"/>
    <property type="match status" value="1"/>
</dbReference>
<organism evidence="2 3">
    <name type="scientific">Thioploca ingrica</name>
    <dbReference type="NCBI Taxonomy" id="40754"/>
    <lineage>
        <taxon>Bacteria</taxon>
        <taxon>Pseudomonadati</taxon>
        <taxon>Pseudomonadota</taxon>
        <taxon>Gammaproteobacteria</taxon>
        <taxon>Thiotrichales</taxon>
        <taxon>Thiotrichaceae</taxon>
        <taxon>Thioploca</taxon>
    </lineage>
</organism>
<dbReference type="PANTHER" id="PTHR34387">
    <property type="entry name" value="SLR1258 PROTEIN"/>
    <property type="match status" value="1"/>
</dbReference>
<dbReference type="KEGG" id="tig:THII_2919"/>
<evidence type="ECO:0000313" key="2">
    <source>
        <dbReference type="EMBL" id="BAP57216.1"/>
    </source>
</evidence>
<dbReference type="EMBL" id="AP014633">
    <property type="protein sequence ID" value="BAP57216.1"/>
    <property type="molecule type" value="Genomic_DNA"/>
</dbReference>
<evidence type="ECO:0000313" key="3">
    <source>
        <dbReference type="Proteomes" id="UP000031623"/>
    </source>
</evidence>
<protein>
    <recommendedName>
        <fullName evidence="4">Secreted protein</fullName>
    </recommendedName>
</protein>
<accession>A0A090BVP5</accession>
<dbReference type="Pfam" id="PF04402">
    <property type="entry name" value="SIMPL"/>
    <property type="match status" value="1"/>
</dbReference>
<dbReference type="HOGENOM" id="CLU_080344_3_1_6"/>
<evidence type="ECO:0008006" key="4">
    <source>
        <dbReference type="Google" id="ProtNLM"/>
    </source>
</evidence>